<dbReference type="AlphaFoldDB" id="A0A246K2E8"/>
<proteinExistence type="predicted"/>
<feature type="transmembrane region" description="Helical" evidence="1">
    <location>
        <begin position="12"/>
        <end position="32"/>
    </location>
</feature>
<feature type="transmembrane region" description="Helical" evidence="1">
    <location>
        <begin position="80"/>
        <end position="99"/>
    </location>
</feature>
<accession>A0A246K2E8</accession>
<organism evidence="2 3">
    <name type="scientific">Sphingopyxis bauzanensis</name>
    <dbReference type="NCBI Taxonomy" id="651663"/>
    <lineage>
        <taxon>Bacteria</taxon>
        <taxon>Pseudomonadati</taxon>
        <taxon>Pseudomonadota</taxon>
        <taxon>Alphaproteobacteria</taxon>
        <taxon>Sphingomonadales</taxon>
        <taxon>Sphingomonadaceae</taxon>
        <taxon>Sphingopyxis</taxon>
    </lineage>
</organism>
<feature type="transmembrane region" description="Helical" evidence="1">
    <location>
        <begin position="52"/>
        <end position="73"/>
    </location>
</feature>
<protein>
    <submittedName>
        <fullName evidence="2">Uncharacterized protein</fullName>
    </submittedName>
</protein>
<evidence type="ECO:0000313" key="3">
    <source>
        <dbReference type="Proteomes" id="UP000197361"/>
    </source>
</evidence>
<evidence type="ECO:0000313" key="2">
    <source>
        <dbReference type="EMBL" id="OWQ99715.1"/>
    </source>
</evidence>
<sequence>MLGKFDALDRLVQLLLLAAAVGAIANGGFMLVDPLAWYVFIPTVITTGPPNAHFIRDIGLAYVGSGLILLYAAGHPILRWRAAVVGGLWLTLHGLLHIYEVIAGICGPATFWADAPGVLGHPLLVIVALTILFARQRLAPAGIPARLFAQAADKATGGNSPYLPDLVAAPGHAAEKFQHFMPVTAHRQAAPAEAFHAARIGATLAADCGPCALIAARGALGDGVARAIVNRLLASDPPADPSEAFAFGAAVGSHDPAADAHGAQIEMLYGRTVRFEMALTAATVTAYPALKRGLGFATSCALHKLEV</sequence>
<keyword evidence="1" id="KW-1133">Transmembrane helix</keyword>
<keyword evidence="1" id="KW-0812">Transmembrane</keyword>
<dbReference type="EMBL" id="NISK01000001">
    <property type="protein sequence ID" value="OWQ99715.1"/>
    <property type="molecule type" value="Genomic_DNA"/>
</dbReference>
<dbReference type="OrthoDB" id="287782at2"/>
<dbReference type="Proteomes" id="UP000197361">
    <property type="component" value="Unassembled WGS sequence"/>
</dbReference>
<evidence type="ECO:0000256" key="1">
    <source>
        <dbReference type="SAM" id="Phobius"/>
    </source>
</evidence>
<keyword evidence="1" id="KW-0472">Membrane</keyword>
<keyword evidence="3" id="KW-1185">Reference proteome</keyword>
<comment type="caution">
    <text evidence="2">The sequence shown here is derived from an EMBL/GenBank/DDBJ whole genome shotgun (WGS) entry which is preliminary data.</text>
</comment>
<gene>
    <name evidence="2" type="ORF">CDQ92_06420</name>
</gene>
<reference evidence="2 3" key="1">
    <citation type="journal article" date="2010" name="Int. J. Syst. Evol. Microbiol.">
        <title>Sphingopyxis bauzanensis sp. nov., a psychrophilic bacterium isolated from soil.</title>
        <authorList>
            <person name="Zhang D.C."/>
            <person name="Liu H.C."/>
            <person name="Xin Y.H."/>
            <person name="Zhou Y.G."/>
            <person name="Schinner F."/>
            <person name="Margesin R."/>
        </authorList>
    </citation>
    <scope>NUCLEOTIDE SEQUENCE [LARGE SCALE GENOMIC DNA]</scope>
    <source>
        <strain evidence="2 3">DSM 22271</strain>
    </source>
</reference>
<dbReference type="RefSeq" id="WP_088440458.1">
    <property type="nucleotide sequence ID" value="NZ_BMMC01000005.1"/>
</dbReference>
<feature type="transmembrane region" description="Helical" evidence="1">
    <location>
        <begin position="111"/>
        <end position="134"/>
    </location>
</feature>
<name>A0A246K2E8_9SPHN</name>